<evidence type="ECO:0000256" key="3">
    <source>
        <dbReference type="PROSITE-ProRule" id="PRU00076"/>
    </source>
</evidence>
<feature type="region of interest" description="Disordered" evidence="4">
    <location>
        <begin position="91"/>
        <end position="111"/>
    </location>
</feature>
<feature type="disulfide bond" evidence="3">
    <location>
        <begin position="36"/>
        <end position="45"/>
    </location>
</feature>
<comment type="caution">
    <text evidence="3">Lacks conserved residue(s) required for the propagation of feature annotation.</text>
</comment>
<keyword evidence="2 3" id="KW-1015">Disulfide bond</keyword>
<dbReference type="GO" id="GO:0045840">
    <property type="term" value="P:positive regulation of mitotic nuclear division"/>
    <property type="evidence" value="ECO:0007669"/>
    <property type="project" value="TreeGrafter"/>
</dbReference>
<name>A0AAW0NFL1_9GOBI</name>
<dbReference type="Proteomes" id="UP001460270">
    <property type="component" value="Unassembled WGS sequence"/>
</dbReference>
<organism evidence="7 8">
    <name type="scientific">Mugilogobius chulae</name>
    <name type="common">yellowstripe goby</name>
    <dbReference type="NCBI Taxonomy" id="88201"/>
    <lineage>
        <taxon>Eukaryota</taxon>
        <taxon>Metazoa</taxon>
        <taxon>Chordata</taxon>
        <taxon>Craniata</taxon>
        <taxon>Vertebrata</taxon>
        <taxon>Euteleostomi</taxon>
        <taxon>Actinopterygii</taxon>
        <taxon>Neopterygii</taxon>
        <taxon>Teleostei</taxon>
        <taxon>Neoteleostei</taxon>
        <taxon>Acanthomorphata</taxon>
        <taxon>Gobiaria</taxon>
        <taxon>Gobiiformes</taxon>
        <taxon>Gobioidei</taxon>
        <taxon>Gobiidae</taxon>
        <taxon>Gobionellinae</taxon>
        <taxon>Mugilogobius</taxon>
    </lineage>
</organism>
<dbReference type="GO" id="GO:0008083">
    <property type="term" value="F:growth factor activity"/>
    <property type="evidence" value="ECO:0007669"/>
    <property type="project" value="TreeGrafter"/>
</dbReference>
<keyword evidence="8" id="KW-1185">Reference proteome</keyword>
<dbReference type="GO" id="GO:0005615">
    <property type="term" value="C:extracellular space"/>
    <property type="evidence" value="ECO:0007669"/>
    <property type="project" value="TreeGrafter"/>
</dbReference>
<accession>A0AAW0NFL1</accession>
<gene>
    <name evidence="7" type="ORF">WMY93_023518</name>
</gene>
<dbReference type="SMART" id="SM00181">
    <property type="entry name" value="EGF"/>
    <property type="match status" value="1"/>
</dbReference>
<proteinExistence type="predicted"/>
<keyword evidence="1 3" id="KW-0245">EGF-like domain</keyword>
<dbReference type="CDD" id="cd12087">
    <property type="entry name" value="TM_EGFR-like"/>
    <property type="match status" value="1"/>
</dbReference>
<dbReference type="PROSITE" id="PS00022">
    <property type="entry name" value="EGF_1"/>
    <property type="match status" value="1"/>
</dbReference>
<evidence type="ECO:0000313" key="7">
    <source>
        <dbReference type="EMBL" id="KAK7891555.1"/>
    </source>
</evidence>
<dbReference type="GO" id="GO:0005154">
    <property type="term" value="F:epidermal growth factor receptor binding"/>
    <property type="evidence" value="ECO:0007669"/>
    <property type="project" value="TreeGrafter"/>
</dbReference>
<evidence type="ECO:0000259" key="6">
    <source>
        <dbReference type="PROSITE" id="PS50026"/>
    </source>
</evidence>
<keyword evidence="5" id="KW-0472">Membrane</keyword>
<keyword evidence="5" id="KW-1133">Transmembrane helix</keyword>
<evidence type="ECO:0000256" key="1">
    <source>
        <dbReference type="ARBA" id="ARBA00022536"/>
    </source>
</evidence>
<feature type="transmembrane region" description="Helical" evidence="5">
    <location>
        <begin position="61"/>
        <end position="84"/>
    </location>
</feature>
<dbReference type="Gene3D" id="2.10.25.10">
    <property type="entry name" value="Laminin"/>
    <property type="match status" value="1"/>
</dbReference>
<dbReference type="GO" id="GO:0007173">
    <property type="term" value="P:epidermal growth factor receptor signaling pathway"/>
    <property type="evidence" value="ECO:0007669"/>
    <property type="project" value="TreeGrafter"/>
</dbReference>
<keyword evidence="5" id="KW-0812">Transmembrane</keyword>
<evidence type="ECO:0000313" key="8">
    <source>
        <dbReference type="Proteomes" id="UP001460270"/>
    </source>
</evidence>
<sequence>MMAEHGDPCSEEEATFCMNGGTCYKLPAMDTLSCVCRHTYTGSRCEELPLTQTQGEHNPGVIAAIVLVAILIAVAVGVFIYYIIKRRFKDRRDGQPESNSQNQYWKVKPRA</sequence>
<dbReference type="PANTHER" id="PTHR10740">
    <property type="entry name" value="TRANSFORMING GROWTH FACTOR ALPHA"/>
    <property type="match status" value="1"/>
</dbReference>
<evidence type="ECO:0000256" key="4">
    <source>
        <dbReference type="SAM" id="MobiDB-lite"/>
    </source>
</evidence>
<dbReference type="GO" id="GO:0008284">
    <property type="term" value="P:positive regulation of cell population proliferation"/>
    <property type="evidence" value="ECO:0007669"/>
    <property type="project" value="TreeGrafter"/>
</dbReference>
<dbReference type="AlphaFoldDB" id="A0AAW0NFL1"/>
<evidence type="ECO:0000256" key="5">
    <source>
        <dbReference type="SAM" id="Phobius"/>
    </source>
</evidence>
<dbReference type="EMBL" id="JBBPFD010000017">
    <property type="protein sequence ID" value="KAK7891555.1"/>
    <property type="molecule type" value="Genomic_DNA"/>
</dbReference>
<dbReference type="SUPFAM" id="SSF57196">
    <property type="entry name" value="EGF/Laminin"/>
    <property type="match status" value="1"/>
</dbReference>
<dbReference type="PANTHER" id="PTHR10740:SF15">
    <property type="entry name" value="EGF-LIKE DOMAIN-CONTAINING PROTEIN"/>
    <property type="match status" value="1"/>
</dbReference>
<protein>
    <recommendedName>
        <fullName evidence="6">EGF-like domain-containing protein</fullName>
    </recommendedName>
</protein>
<dbReference type="InterPro" id="IPR000742">
    <property type="entry name" value="EGF"/>
</dbReference>
<dbReference type="CDD" id="cd00054">
    <property type="entry name" value="EGF_CA"/>
    <property type="match status" value="1"/>
</dbReference>
<evidence type="ECO:0000256" key="2">
    <source>
        <dbReference type="ARBA" id="ARBA00023157"/>
    </source>
</evidence>
<comment type="caution">
    <text evidence="7">The sequence shown here is derived from an EMBL/GenBank/DDBJ whole genome shotgun (WGS) entry which is preliminary data.</text>
</comment>
<reference evidence="8" key="1">
    <citation type="submission" date="2024-04" db="EMBL/GenBank/DDBJ databases">
        <title>Salinicola lusitanus LLJ914,a marine bacterium isolated from the Okinawa Trough.</title>
        <authorList>
            <person name="Li J."/>
        </authorList>
    </citation>
    <scope>NUCLEOTIDE SEQUENCE [LARGE SCALE GENOMIC DNA]</scope>
</reference>
<feature type="domain" description="EGF-like" evidence="6">
    <location>
        <begin position="5"/>
        <end position="46"/>
    </location>
</feature>
<feature type="disulfide bond" evidence="3">
    <location>
        <begin position="17"/>
        <end position="34"/>
    </location>
</feature>
<dbReference type="PROSITE" id="PS50026">
    <property type="entry name" value="EGF_3"/>
    <property type="match status" value="1"/>
</dbReference>